<evidence type="ECO:0000313" key="4">
    <source>
        <dbReference type="Proteomes" id="UP000609849"/>
    </source>
</evidence>
<dbReference type="InterPro" id="IPR052913">
    <property type="entry name" value="Glycopeptide_resist_protein"/>
</dbReference>
<organism evidence="3 4">
    <name type="scientific">Romboutsia faecis</name>
    <dbReference type="NCBI Taxonomy" id="2764597"/>
    <lineage>
        <taxon>Bacteria</taxon>
        <taxon>Bacillati</taxon>
        <taxon>Bacillota</taxon>
        <taxon>Clostridia</taxon>
        <taxon>Peptostreptococcales</taxon>
        <taxon>Peptostreptococcaceae</taxon>
        <taxon>Romboutsia</taxon>
    </lineage>
</organism>
<dbReference type="InterPro" id="IPR022029">
    <property type="entry name" value="YoaR-like_PG-bd"/>
</dbReference>
<sequence length="418" mass="46611">MNNEAVVEKDIINPKNYKLKISMVISILVILICGYMVYSFNNNYMYNGKIANNIFVEDVNISLMTKEEAIALVSQNYKTEALLLNYNGKTFDILPEDIDLKYNVEEVINSAYNYTKTDSYFENVKRLFQLEKTNQNFTLENSFDEAKLSKHLENVAEKINVPVKNAKLYISGGSFNVRPSTTGKEFDVATNKEAIYEAINSRKYGEISLKVNDINPKISTEMVKSVDTLLAQHSTTFSTNLAGRAENIRVSSNRISDVLLMPGEVYSYNNLTGIRTIANGYYNAPVIVNGDLEDAPGGGVCQTSTTLYNAVLYSGLKIEQVKNHSITSSYAPRGKDAMVNDSGSDLKFSNPYDHPIYVKSIVSGGTLTCQIYGNSADKPNVDIKIDPFPMGAKTYRIFKDASGNKIKTEYIATSVYKK</sequence>
<dbReference type="RefSeq" id="WP_153971546.1">
    <property type="nucleotide sequence ID" value="NZ_JACRWE010000001.1"/>
</dbReference>
<protein>
    <submittedName>
        <fullName evidence="3">VanW family protein</fullName>
    </submittedName>
</protein>
<name>A0ABR7JJZ2_9FIRM</name>
<comment type="caution">
    <text evidence="3">The sequence shown here is derived from an EMBL/GenBank/DDBJ whole genome shotgun (WGS) entry which is preliminary data.</text>
</comment>
<dbReference type="Pfam" id="PF04294">
    <property type="entry name" value="VanW"/>
    <property type="match status" value="1"/>
</dbReference>
<gene>
    <name evidence="3" type="ORF">H8923_00565</name>
</gene>
<keyword evidence="1" id="KW-0472">Membrane</keyword>
<accession>A0ABR7JJZ2</accession>
<feature type="transmembrane region" description="Helical" evidence="1">
    <location>
        <begin position="21"/>
        <end position="40"/>
    </location>
</feature>
<dbReference type="Proteomes" id="UP000609849">
    <property type="component" value="Unassembled WGS sequence"/>
</dbReference>
<dbReference type="Pfam" id="PF12229">
    <property type="entry name" value="PG_binding_4"/>
    <property type="match status" value="1"/>
</dbReference>
<dbReference type="EMBL" id="JACRWE010000001">
    <property type="protein sequence ID" value="MBC5995238.1"/>
    <property type="molecule type" value="Genomic_DNA"/>
</dbReference>
<keyword evidence="1" id="KW-0812">Transmembrane</keyword>
<evidence type="ECO:0000256" key="1">
    <source>
        <dbReference type="SAM" id="Phobius"/>
    </source>
</evidence>
<reference evidence="3 4" key="1">
    <citation type="submission" date="2020-08" db="EMBL/GenBank/DDBJ databases">
        <authorList>
            <person name="Liu C."/>
            <person name="Sun Q."/>
        </authorList>
    </citation>
    <scope>NUCLEOTIDE SEQUENCE [LARGE SCALE GENOMIC DNA]</scope>
    <source>
        <strain evidence="3 4">NSJ-18</strain>
    </source>
</reference>
<keyword evidence="1" id="KW-1133">Transmembrane helix</keyword>
<keyword evidence="4" id="KW-1185">Reference proteome</keyword>
<dbReference type="InterPro" id="IPR007391">
    <property type="entry name" value="Vancomycin_resist_VanW"/>
</dbReference>
<feature type="domain" description="YoaR-like putative peptidoglycan binding" evidence="2">
    <location>
        <begin position="93"/>
        <end position="203"/>
    </location>
</feature>
<dbReference type="PANTHER" id="PTHR35788">
    <property type="entry name" value="EXPORTED PROTEIN-RELATED"/>
    <property type="match status" value="1"/>
</dbReference>
<proteinExistence type="predicted"/>
<evidence type="ECO:0000259" key="2">
    <source>
        <dbReference type="Pfam" id="PF12229"/>
    </source>
</evidence>
<dbReference type="PANTHER" id="PTHR35788:SF1">
    <property type="entry name" value="EXPORTED PROTEIN"/>
    <property type="match status" value="1"/>
</dbReference>
<evidence type="ECO:0000313" key="3">
    <source>
        <dbReference type="EMBL" id="MBC5995238.1"/>
    </source>
</evidence>